<dbReference type="InterPro" id="IPR011682">
    <property type="entry name" value="Glyco_hydro_38_C"/>
</dbReference>
<dbReference type="SUPFAM" id="SSF74650">
    <property type="entry name" value="Galactose mutarotase-like"/>
    <property type="match status" value="1"/>
</dbReference>
<proteinExistence type="predicted"/>
<accession>A0ABT0C605</accession>
<organism evidence="3 4">
    <name type="scientific">Parabacteroides faecalis</name>
    <dbReference type="NCBI Taxonomy" id="2924040"/>
    <lineage>
        <taxon>Bacteria</taxon>
        <taxon>Pseudomonadati</taxon>
        <taxon>Bacteroidota</taxon>
        <taxon>Bacteroidia</taxon>
        <taxon>Bacteroidales</taxon>
        <taxon>Tannerellaceae</taxon>
        <taxon>Parabacteroides</taxon>
    </lineage>
</organism>
<dbReference type="PANTHER" id="PTHR46017:SF1">
    <property type="entry name" value="ALPHA-MANNOSIDASE 2C1"/>
    <property type="match status" value="1"/>
</dbReference>
<gene>
    <name evidence="3" type="ORF">MUN53_17800</name>
</gene>
<reference evidence="3 4" key="1">
    <citation type="submission" date="2022-03" db="EMBL/GenBank/DDBJ databases">
        <title>Parabacteroides sp. nov. isolated from swine feces.</title>
        <authorList>
            <person name="Bak J.E."/>
        </authorList>
    </citation>
    <scope>NUCLEOTIDE SEQUENCE [LARGE SCALE GENOMIC DNA]</scope>
    <source>
        <strain evidence="3 4">AGMB00274</strain>
    </source>
</reference>
<dbReference type="Proteomes" id="UP001165444">
    <property type="component" value="Unassembled WGS sequence"/>
</dbReference>
<evidence type="ECO:0000313" key="4">
    <source>
        <dbReference type="Proteomes" id="UP001165444"/>
    </source>
</evidence>
<sequence>MLSFHFRWLDPLGIIGGYWWVGPDGESKVLFLQPGQYANSGSMTKGGETGRPWFGQRDQKKVPLRIQTGKANVDFTDKLIALEKDNYPYDFTVLSWSLWDNNPLDADVPYAVQAWNTKYAYPKIRICGGHEIMSMIEEKYGKDLPVVKGDYTEYWTDGLGTAARLTAMNRNAKERVSQAETLWSMLADGNAAPREEFDEAWKYILLGSEHTWCFENPAEPFFQDAIWKVKQSYFHEAEDRSIQVLDEALAPATDKSNGGLGPKEGPSNGGIAVFNTHTWKQGGVVTLSPAESMKGDQVVDDQGNTVPSQRLSTGELLFLADEVPALGSAHYRVVEGTSPAQGTCKIQGTTLENEFLQVKIDEKTGNIVSLQRKGDTYNYIDPSVDGGANSFAWLPANKDLPQADTVQAISVVENGPLVVELRIDSKAKGCRSVSRSVRLVAGLPWVEISNVVDKLPWLEKDGIHFGFGFHVPQSTTRVDIPWDVMEVEKDQWKQGNRNWLTLQRWLDVSNETHGVTWCSLDAPLFEYGNRLANIALGWGGKGPWAKTLPPSSTIYSWVMNNHWHTNFPTTQEGPVTFRYRLYPHLNFDIVESNRFGLEQSQPLVHVTADKDPKLTPLLSVDNEQVYATILKSTGQDQELIVRLRSLSDKEEPVSLSYPGKQPSRVSLCRLEEIPGEEIRGAFSMKPYGQVTLKIEFKE</sequence>
<evidence type="ECO:0000259" key="2">
    <source>
        <dbReference type="Pfam" id="PF07748"/>
    </source>
</evidence>
<feature type="domain" description="Glycosyl hydrolase family 38 C-terminal" evidence="2">
    <location>
        <begin position="351"/>
        <end position="516"/>
    </location>
</feature>
<protein>
    <submittedName>
        <fullName evidence="3">Glycosyl hydrolase</fullName>
    </submittedName>
</protein>
<name>A0ABT0C605_9BACT</name>
<comment type="caution">
    <text evidence="3">The sequence shown here is derived from an EMBL/GenBank/DDBJ whole genome shotgun (WGS) entry which is preliminary data.</text>
</comment>
<evidence type="ECO:0000313" key="3">
    <source>
        <dbReference type="EMBL" id="MCJ2382433.1"/>
    </source>
</evidence>
<dbReference type="PANTHER" id="PTHR46017">
    <property type="entry name" value="ALPHA-MANNOSIDASE 2C1"/>
    <property type="match status" value="1"/>
</dbReference>
<keyword evidence="3" id="KW-0378">Hydrolase</keyword>
<dbReference type="Pfam" id="PF07748">
    <property type="entry name" value="Glyco_hydro_38C"/>
    <property type="match status" value="1"/>
</dbReference>
<dbReference type="GO" id="GO:0016787">
    <property type="term" value="F:hydrolase activity"/>
    <property type="evidence" value="ECO:0007669"/>
    <property type="project" value="UniProtKB-KW"/>
</dbReference>
<dbReference type="Gene3D" id="2.70.98.30">
    <property type="entry name" value="Golgi alpha-mannosidase II, domain 4"/>
    <property type="match status" value="1"/>
</dbReference>
<dbReference type="EMBL" id="JAKZMM010000085">
    <property type="protein sequence ID" value="MCJ2382433.1"/>
    <property type="molecule type" value="Genomic_DNA"/>
</dbReference>
<keyword evidence="4" id="KW-1185">Reference proteome</keyword>
<dbReference type="InterPro" id="IPR011013">
    <property type="entry name" value="Gal_mutarotase_sf_dom"/>
</dbReference>
<feature type="region of interest" description="Disordered" evidence="1">
    <location>
        <begin position="253"/>
        <end position="273"/>
    </location>
</feature>
<dbReference type="RefSeq" id="WP_243326737.1">
    <property type="nucleotide sequence ID" value="NZ_JAKZMM010000085.1"/>
</dbReference>
<evidence type="ECO:0000256" key="1">
    <source>
        <dbReference type="SAM" id="MobiDB-lite"/>
    </source>
</evidence>